<evidence type="ECO:0000313" key="2">
    <source>
        <dbReference type="Proteomes" id="UP000768462"/>
    </source>
</evidence>
<organism evidence="1 2">
    <name type="scientific">Clostridium sulfidigenes</name>
    <dbReference type="NCBI Taxonomy" id="318464"/>
    <lineage>
        <taxon>Bacteria</taxon>
        <taxon>Bacillati</taxon>
        <taxon>Bacillota</taxon>
        <taxon>Clostridia</taxon>
        <taxon>Eubacteriales</taxon>
        <taxon>Clostridiaceae</taxon>
        <taxon>Clostridium</taxon>
    </lineage>
</organism>
<comment type="caution">
    <text evidence="1">The sequence shown here is derived from an EMBL/GenBank/DDBJ whole genome shotgun (WGS) entry which is preliminary data.</text>
</comment>
<sequence length="210" mass="24757">MKLITQNICDRPNYKYSIYTETQLIYRVEATKGTFASLCKIIVYDKYGIELYNVAQKNFNKIILRLIPFMSFFKFSVCPFEVYKDDIRVGSIHEKSNGGCNIIADINGINYEIIEQTEKYVHIFKENEQVGLIERINSSINNAYDYIILLNKNIPSEIVTIFSIIVDLTWNYGCRRNDINFYNGIKTNYHEKRWNLQGKNLNKNWTPKEE</sequence>
<dbReference type="Proteomes" id="UP000768462">
    <property type="component" value="Unassembled WGS sequence"/>
</dbReference>
<reference evidence="1" key="1">
    <citation type="submission" date="2019-04" db="EMBL/GenBank/DDBJ databases">
        <title>Evolution of Biomass-Degrading Anaerobic Consortia Revealed by Metagenomics.</title>
        <authorList>
            <person name="Peng X."/>
        </authorList>
    </citation>
    <scope>NUCLEOTIDE SEQUENCE</scope>
    <source>
        <strain evidence="1">SIG254</strain>
    </source>
</reference>
<name>A0A927WBY7_9CLOT</name>
<dbReference type="EMBL" id="SVCM01000137">
    <property type="protein sequence ID" value="MBE6060858.1"/>
    <property type="molecule type" value="Genomic_DNA"/>
</dbReference>
<gene>
    <name evidence="1" type="ORF">E7215_11900</name>
</gene>
<proteinExistence type="predicted"/>
<protein>
    <submittedName>
        <fullName evidence="1">Uncharacterized protein</fullName>
    </submittedName>
</protein>
<evidence type="ECO:0000313" key="1">
    <source>
        <dbReference type="EMBL" id="MBE6060858.1"/>
    </source>
</evidence>
<accession>A0A927WBY7</accession>
<dbReference type="AlphaFoldDB" id="A0A927WBY7"/>